<organism evidence="1 2">
    <name type="scientific">Buddleja alternifolia</name>
    <dbReference type="NCBI Taxonomy" id="168488"/>
    <lineage>
        <taxon>Eukaryota</taxon>
        <taxon>Viridiplantae</taxon>
        <taxon>Streptophyta</taxon>
        <taxon>Embryophyta</taxon>
        <taxon>Tracheophyta</taxon>
        <taxon>Spermatophyta</taxon>
        <taxon>Magnoliopsida</taxon>
        <taxon>eudicotyledons</taxon>
        <taxon>Gunneridae</taxon>
        <taxon>Pentapetalae</taxon>
        <taxon>asterids</taxon>
        <taxon>lamiids</taxon>
        <taxon>Lamiales</taxon>
        <taxon>Scrophulariaceae</taxon>
        <taxon>Buddlejeae</taxon>
        <taxon>Buddleja</taxon>
    </lineage>
</organism>
<keyword evidence="2" id="KW-1185">Reference proteome</keyword>
<gene>
    <name evidence="1" type="ORF">BUALT_Bualt03G0181700</name>
</gene>
<comment type="caution">
    <text evidence="1">The sequence shown here is derived from an EMBL/GenBank/DDBJ whole genome shotgun (WGS) entry which is preliminary data.</text>
</comment>
<dbReference type="PANTHER" id="PTHR35510">
    <property type="entry name" value="DBH-LIKE MONOOXYGENASE"/>
    <property type="match status" value="1"/>
</dbReference>
<name>A0AAV6Y2W0_9LAMI</name>
<protein>
    <submittedName>
        <fullName evidence="1">Uncharacterized protein</fullName>
    </submittedName>
</protein>
<dbReference type="Proteomes" id="UP000826271">
    <property type="component" value="Unassembled WGS sequence"/>
</dbReference>
<dbReference type="AlphaFoldDB" id="A0AAV6Y2W0"/>
<sequence>MENYLLMKLKRKDLEDVNDDFSNFSLSSPVRKILRLDSELPPIFEDEECEIHVAFEQALTGEQRFGLLYHGFHLNSLLGTESSSQDDNSEMMDMQEVDEASMDVEDGHGIEQRNNVNEVLPRLELCGVGFSEEEI</sequence>
<accession>A0AAV6Y2W0</accession>
<evidence type="ECO:0000313" key="2">
    <source>
        <dbReference type="Proteomes" id="UP000826271"/>
    </source>
</evidence>
<dbReference type="EMBL" id="WHWC01000003">
    <property type="protein sequence ID" value="KAG8386752.1"/>
    <property type="molecule type" value="Genomic_DNA"/>
</dbReference>
<proteinExistence type="predicted"/>
<dbReference type="PANTHER" id="PTHR35510:SF1">
    <property type="entry name" value="DBH-LIKE MONOOXYGENASE"/>
    <property type="match status" value="1"/>
</dbReference>
<evidence type="ECO:0000313" key="1">
    <source>
        <dbReference type="EMBL" id="KAG8386752.1"/>
    </source>
</evidence>
<reference evidence="1" key="1">
    <citation type="submission" date="2019-10" db="EMBL/GenBank/DDBJ databases">
        <authorList>
            <person name="Zhang R."/>
            <person name="Pan Y."/>
            <person name="Wang J."/>
            <person name="Ma R."/>
            <person name="Yu S."/>
        </authorList>
    </citation>
    <scope>NUCLEOTIDE SEQUENCE</scope>
    <source>
        <strain evidence="1">LA-IB0</strain>
        <tissue evidence="1">Leaf</tissue>
    </source>
</reference>